<dbReference type="PANTHER" id="PTHR12835">
    <property type="entry name" value="BIOTIN PROTEIN LIGASE"/>
    <property type="match status" value="1"/>
</dbReference>
<dbReference type="PANTHER" id="PTHR12835:SF5">
    <property type="entry name" value="BIOTIN--PROTEIN LIGASE"/>
    <property type="match status" value="1"/>
</dbReference>
<sequence length="211" mass="23905">MKIIRLNKVNSTQSYLKEYIQKNGYNGPLCITSKIQTAGVGSRGNSWIGRDGNLFFSFVLSKDDLPKDLPLQSASIYFTYILKDVLAKKGSKIFLKWPNDFYIENGKIGGAITTTNKELLFCGIGLNLIEVDENFGKLDIKVDIDDVLNLYFVDIEKKIPWKQIFSLFKIEFMHSKNFQATVDGIKVSLENAILNSDGSIQIENKKVFSLR</sequence>
<evidence type="ECO:0000256" key="1">
    <source>
        <dbReference type="ARBA" id="ARBA00022598"/>
    </source>
</evidence>
<dbReference type="Gene3D" id="3.30.930.10">
    <property type="entry name" value="Bira Bifunctional Protein, Domain 2"/>
    <property type="match status" value="1"/>
</dbReference>
<reference evidence="3 4" key="1">
    <citation type="submission" date="2018-10" db="EMBL/GenBank/DDBJ databases">
        <title>Complete genome sequences of Arcobacter cryaerophilus strains ATCC 43158 and ATCC 49615.</title>
        <authorList>
            <person name="Miller W.G."/>
            <person name="Yee E."/>
            <person name="Bono J.L."/>
        </authorList>
    </citation>
    <scope>NUCLEOTIDE SEQUENCE [LARGE SCALE GENOMIC DNA]</scope>
    <source>
        <strain evidence="3 4">ATCC 43158</strain>
    </source>
</reference>
<dbReference type="Proteomes" id="UP000273809">
    <property type="component" value="Chromosome"/>
</dbReference>
<proteinExistence type="predicted"/>
<dbReference type="EMBL" id="CP032823">
    <property type="protein sequence ID" value="AYJ80725.1"/>
    <property type="molecule type" value="Genomic_DNA"/>
</dbReference>
<dbReference type="NCBIfam" id="NF006294">
    <property type="entry name" value="PRK08477.1"/>
    <property type="match status" value="1"/>
</dbReference>
<accession>A0AAD0XA20</accession>
<dbReference type="AlphaFoldDB" id="A0AAD0XA20"/>
<dbReference type="InterPro" id="IPR045864">
    <property type="entry name" value="aa-tRNA-synth_II/BPL/LPL"/>
</dbReference>
<dbReference type="GO" id="GO:0005737">
    <property type="term" value="C:cytoplasm"/>
    <property type="evidence" value="ECO:0007669"/>
    <property type="project" value="TreeGrafter"/>
</dbReference>
<dbReference type="GeneID" id="56461839"/>
<dbReference type="KEGG" id="acre:ACRYA_1624"/>
<dbReference type="EC" id="6.3.4.15" evidence="3"/>
<dbReference type="RefSeq" id="WP_105916578.1">
    <property type="nucleotide sequence ID" value="NZ_CP021072.1"/>
</dbReference>
<name>A0AAD0XA20_9BACT</name>
<evidence type="ECO:0000313" key="4">
    <source>
        <dbReference type="Proteomes" id="UP000273809"/>
    </source>
</evidence>
<dbReference type="SUPFAM" id="SSF55681">
    <property type="entry name" value="Class II aaRS and biotin synthetases"/>
    <property type="match status" value="1"/>
</dbReference>
<keyword evidence="1 3" id="KW-0436">Ligase</keyword>
<dbReference type="PROSITE" id="PS51733">
    <property type="entry name" value="BPL_LPL_CATALYTIC"/>
    <property type="match status" value="1"/>
</dbReference>
<dbReference type="NCBIfam" id="TIGR00121">
    <property type="entry name" value="birA_ligase"/>
    <property type="match status" value="1"/>
</dbReference>
<protein>
    <submittedName>
        <fullName evidence="3">Biotin-[acetyl-CoA-carboxylase] ligase</fullName>
        <ecNumber evidence="3">6.3.4.15</ecNumber>
    </submittedName>
</protein>
<dbReference type="InterPro" id="IPR004408">
    <property type="entry name" value="Biotin_CoA_COase_ligase"/>
</dbReference>
<feature type="domain" description="BPL/LPL catalytic" evidence="2">
    <location>
        <begin position="1"/>
        <end position="172"/>
    </location>
</feature>
<dbReference type="GO" id="GO:0004077">
    <property type="term" value="F:biotin--[biotin carboxyl-carrier protein] ligase activity"/>
    <property type="evidence" value="ECO:0007669"/>
    <property type="project" value="UniProtKB-EC"/>
</dbReference>
<evidence type="ECO:0000313" key="3">
    <source>
        <dbReference type="EMBL" id="AYJ80725.1"/>
    </source>
</evidence>
<dbReference type="InterPro" id="IPR004143">
    <property type="entry name" value="BPL_LPL_catalytic"/>
</dbReference>
<gene>
    <name evidence="3" type="primary">birA</name>
    <name evidence="3" type="ORF">ACRYA_1624</name>
</gene>
<evidence type="ECO:0000259" key="2">
    <source>
        <dbReference type="PROSITE" id="PS51733"/>
    </source>
</evidence>
<organism evidence="3 4">
    <name type="scientific">Aliarcobacter cryaerophilus ATCC 43158</name>
    <dbReference type="NCBI Taxonomy" id="1032070"/>
    <lineage>
        <taxon>Bacteria</taxon>
        <taxon>Pseudomonadati</taxon>
        <taxon>Campylobacterota</taxon>
        <taxon>Epsilonproteobacteria</taxon>
        <taxon>Campylobacterales</taxon>
        <taxon>Arcobacteraceae</taxon>
        <taxon>Aliarcobacter</taxon>
    </lineage>
</organism>
<dbReference type="Pfam" id="PF03099">
    <property type="entry name" value="BPL_LplA_LipB"/>
    <property type="match status" value="1"/>
</dbReference>